<feature type="transmembrane region" description="Helical" evidence="8">
    <location>
        <begin position="496"/>
        <end position="515"/>
    </location>
</feature>
<evidence type="ECO:0000256" key="8">
    <source>
        <dbReference type="SAM" id="Phobius"/>
    </source>
</evidence>
<dbReference type="InterPro" id="IPR005828">
    <property type="entry name" value="MFS_sugar_transport-like"/>
</dbReference>
<organism evidence="10 11">
    <name type="scientific">Cyanidium caldarium</name>
    <name type="common">Red alga</name>
    <dbReference type="NCBI Taxonomy" id="2771"/>
    <lineage>
        <taxon>Eukaryota</taxon>
        <taxon>Rhodophyta</taxon>
        <taxon>Bangiophyceae</taxon>
        <taxon>Cyanidiales</taxon>
        <taxon>Cyanidiaceae</taxon>
        <taxon>Cyanidium</taxon>
    </lineage>
</organism>
<accession>A0AAV9ISW9</accession>
<feature type="transmembrane region" description="Helical" evidence="8">
    <location>
        <begin position="15"/>
        <end position="42"/>
    </location>
</feature>
<evidence type="ECO:0000259" key="9">
    <source>
        <dbReference type="PROSITE" id="PS50850"/>
    </source>
</evidence>
<feature type="transmembrane region" description="Helical" evidence="8">
    <location>
        <begin position="54"/>
        <end position="75"/>
    </location>
</feature>
<dbReference type="InterPro" id="IPR036259">
    <property type="entry name" value="MFS_trans_sf"/>
</dbReference>
<dbReference type="EMBL" id="JANCYW010000004">
    <property type="protein sequence ID" value="KAK4535363.1"/>
    <property type="molecule type" value="Genomic_DNA"/>
</dbReference>
<evidence type="ECO:0000256" key="4">
    <source>
        <dbReference type="ARBA" id="ARBA00022692"/>
    </source>
</evidence>
<evidence type="ECO:0000256" key="5">
    <source>
        <dbReference type="ARBA" id="ARBA00022989"/>
    </source>
</evidence>
<evidence type="ECO:0000256" key="7">
    <source>
        <dbReference type="SAM" id="MobiDB-lite"/>
    </source>
</evidence>
<feature type="transmembrane region" description="Helical" evidence="8">
    <location>
        <begin position="125"/>
        <end position="147"/>
    </location>
</feature>
<dbReference type="Gene3D" id="1.20.1250.20">
    <property type="entry name" value="MFS general substrate transporter like domains"/>
    <property type="match status" value="1"/>
</dbReference>
<dbReference type="InterPro" id="IPR050814">
    <property type="entry name" value="Myo-inositol_Transporter"/>
</dbReference>
<feature type="domain" description="Major facilitator superfamily (MFS) profile" evidence="9">
    <location>
        <begin position="18"/>
        <end position="519"/>
    </location>
</feature>
<dbReference type="GO" id="GO:0016020">
    <property type="term" value="C:membrane"/>
    <property type="evidence" value="ECO:0007669"/>
    <property type="project" value="UniProtKB-SubCell"/>
</dbReference>
<feature type="transmembrane region" description="Helical" evidence="8">
    <location>
        <begin position="367"/>
        <end position="389"/>
    </location>
</feature>
<evidence type="ECO:0000256" key="3">
    <source>
        <dbReference type="ARBA" id="ARBA00022448"/>
    </source>
</evidence>
<dbReference type="PANTHER" id="PTHR48020:SF12">
    <property type="entry name" value="PROTON MYO-INOSITOL COTRANSPORTER"/>
    <property type="match status" value="1"/>
</dbReference>
<keyword evidence="4 8" id="KW-0812">Transmembrane</keyword>
<feature type="transmembrane region" description="Helical" evidence="8">
    <location>
        <begin position="464"/>
        <end position="484"/>
    </location>
</feature>
<comment type="subcellular location">
    <subcellularLocation>
        <location evidence="1">Membrane</location>
        <topology evidence="1">Multi-pass membrane protein</topology>
    </subcellularLocation>
</comment>
<gene>
    <name evidence="10" type="ORF">CDCA_CDCA04G1388</name>
</gene>
<protein>
    <recommendedName>
        <fullName evidence="9">Major facilitator superfamily (MFS) profile domain-containing protein</fullName>
    </recommendedName>
</protein>
<feature type="transmembrane region" description="Helical" evidence="8">
    <location>
        <begin position="167"/>
        <end position="187"/>
    </location>
</feature>
<feature type="transmembrane region" description="Helical" evidence="8">
    <location>
        <begin position="95"/>
        <end position="113"/>
    </location>
</feature>
<keyword evidence="3" id="KW-0813">Transport</keyword>
<name>A0AAV9ISW9_CYACA</name>
<dbReference type="Proteomes" id="UP001301350">
    <property type="component" value="Unassembled WGS sequence"/>
</dbReference>
<feature type="transmembrane region" description="Helical" evidence="8">
    <location>
        <begin position="396"/>
        <end position="414"/>
    </location>
</feature>
<dbReference type="PROSITE" id="PS50850">
    <property type="entry name" value="MFS"/>
    <property type="match status" value="1"/>
</dbReference>
<dbReference type="PRINTS" id="PR00171">
    <property type="entry name" value="SUGRTRNSPORT"/>
</dbReference>
<dbReference type="Pfam" id="PF00083">
    <property type="entry name" value="Sugar_tr"/>
    <property type="match status" value="1"/>
</dbReference>
<dbReference type="SUPFAM" id="SSF103473">
    <property type="entry name" value="MFS general substrate transporter"/>
    <property type="match status" value="1"/>
</dbReference>
<feature type="transmembrane region" description="Helical" evidence="8">
    <location>
        <begin position="321"/>
        <end position="347"/>
    </location>
</feature>
<evidence type="ECO:0000256" key="6">
    <source>
        <dbReference type="ARBA" id="ARBA00023136"/>
    </source>
</evidence>
<comment type="similarity">
    <text evidence="2">Belongs to the major facilitator superfamily. Sugar transporter (TC 2.A.1.1) family.</text>
</comment>
<keyword evidence="6 8" id="KW-0472">Membrane</keyword>
<dbReference type="InterPro" id="IPR020846">
    <property type="entry name" value="MFS_dom"/>
</dbReference>
<dbReference type="PROSITE" id="PS00216">
    <property type="entry name" value="SUGAR_TRANSPORT_1"/>
    <property type="match status" value="1"/>
</dbReference>
<dbReference type="PROSITE" id="PS00217">
    <property type="entry name" value="SUGAR_TRANSPORT_2"/>
    <property type="match status" value="1"/>
</dbReference>
<dbReference type="AlphaFoldDB" id="A0AAV9ISW9"/>
<proteinExistence type="inferred from homology"/>
<reference evidence="10 11" key="1">
    <citation type="submission" date="2022-07" db="EMBL/GenBank/DDBJ databases">
        <title>Genome-wide signatures of adaptation to extreme environments.</title>
        <authorList>
            <person name="Cho C.H."/>
            <person name="Yoon H.S."/>
        </authorList>
    </citation>
    <scope>NUCLEOTIDE SEQUENCE [LARGE SCALE GENOMIC DNA]</scope>
    <source>
        <strain evidence="10 11">DBV 063 E5</strain>
    </source>
</reference>
<evidence type="ECO:0000313" key="11">
    <source>
        <dbReference type="Proteomes" id="UP001301350"/>
    </source>
</evidence>
<dbReference type="InterPro" id="IPR005829">
    <property type="entry name" value="Sugar_transporter_CS"/>
</dbReference>
<evidence type="ECO:0000256" key="2">
    <source>
        <dbReference type="ARBA" id="ARBA00010992"/>
    </source>
</evidence>
<feature type="region of interest" description="Disordered" evidence="7">
    <location>
        <begin position="269"/>
        <end position="298"/>
    </location>
</feature>
<sequence>MPSLKPDRLPTSPRLWVACTAASLGGLLFGYHVAVLSGVMAFQSFIDCLGESEWLQQTLTALLFVGALIGCQGGGGGRGRPHSATVADVYGRRPALVIASCLLLSGSAVIWVTPSPVAPQGAARIGLVLLLALYRLLCGAGVGLSNAVGPMYISELAPSGYRGSLVFLYQLCITVGILAAQTVNVVYGSGDQVRRVDPVLGGAGMQMQGNWRWPLRWSLLPASLMFFLTTGGYHRLPFVPESPTFLWARGEADWAKRVEQALGIAPSAADATTTAAEEGSVADSPTTSMPVSPDARAPVHPVSDVAPWRTALDEAALRQRLWIGFTLQLFQQLSGINAVLFYSVQIFESLNHHHLGASRASARSQGALRASLSVGVVNVLATLVAAALIDRCGRRRLYLACTPFMVAGLLMLAVSNRPALSGVASVSLGLLGVLLFVFFFAISHGPLAILLASELYPPAQRARASAANISVQMAATLLMGLSFLTLKRHVLGDSGTFMLFALAMSYAEWWIWRYVPETRGDP</sequence>
<evidence type="ECO:0000313" key="10">
    <source>
        <dbReference type="EMBL" id="KAK4535363.1"/>
    </source>
</evidence>
<feature type="transmembrane region" description="Helical" evidence="8">
    <location>
        <begin position="426"/>
        <end position="452"/>
    </location>
</feature>
<dbReference type="PANTHER" id="PTHR48020">
    <property type="entry name" value="PROTON MYO-INOSITOL COTRANSPORTER"/>
    <property type="match status" value="1"/>
</dbReference>
<dbReference type="GO" id="GO:0022857">
    <property type="term" value="F:transmembrane transporter activity"/>
    <property type="evidence" value="ECO:0007669"/>
    <property type="project" value="InterPro"/>
</dbReference>
<keyword evidence="11" id="KW-1185">Reference proteome</keyword>
<dbReference type="InterPro" id="IPR003663">
    <property type="entry name" value="Sugar/inositol_transpt"/>
</dbReference>
<keyword evidence="5 8" id="KW-1133">Transmembrane helix</keyword>
<comment type="caution">
    <text evidence="10">The sequence shown here is derived from an EMBL/GenBank/DDBJ whole genome shotgun (WGS) entry which is preliminary data.</text>
</comment>
<evidence type="ECO:0000256" key="1">
    <source>
        <dbReference type="ARBA" id="ARBA00004141"/>
    </source>
</evidence>